<evidence type="ECO:0000256" key="5">
    <source>
        <dbReference type="ARBA" id="ARBA00022691"/>
    </source>
</evidence>
<organism evidence="8 9">
    <name type="scientific">Halococcoides cellulosivorans</name>
    <dbReference type="NCBI Taxonomy" id="1679096"/>
    <lineage>
        <taxon>Archaea</taxon>
        <taxon>Methanobacteriati</taxon>
        <taxon>Methanobacteriota</taxon>
        <taxon>Stenosarchaea group</taxon>
        <taxon>Halobacteria</taxon>
        <taxon>Halobacteriales</taxon>
        <taxon>Haloarculaceae</taxon>
        <taxon>Halococcoides</taxon>
    </lineage>
</organism>
<proteinExistence type="predicted"/>
<dbReference type="InterPro" id="IPR000878">
    <property type="entry name" value="4pyrrol_Mease"/>
</dbReference>
<dbReference type="PANTHER" id="PTHR43182">
    <property type="entry name" value="COBALT-PRECORRIN-6B C(15)-METHYLTRANSFERASE (DECARBOXYLATING)"/>
    <property type="match status" value="1"/>
</dbReference>
<evidence type="ECO:0000313" key="8">
    <source>
        <dbReference type="EMBL" id="AWB26983.1"/>
    </source>
</evidence>
<sequence length="249" mass="26510">MPDELTRLAARTPEPPAAAGNAADDAVQAVGIGPGAREYLLAAAERHIRTADVVVGFESVVDYVADLPTGDVLTCGYDDQHATLDRFAERVAAGEDGTAVLMGDPNHSGYQFLGRVEDAVDTPVRVVPGISSIQVAASRARTPIEDSRFVTLHRRGTLDEERATLRQAVGEDHLLVIPRPYDWMPGDVAGDLIDHGADPGLDALVFEHLTHEAERRHDTTLGDLAGHAGGDGPDDSPFSDLSILVVRAE</sequence>
<dbReference type="GO" id="GO:0009236">
    <property type="term" value="P:cobalamin biosynthetic process"/>
    <property type="evidence" value="ECO:0007669"/>
    <property type="project" value="UniProtKB-UniPathway"/>
</dbReference>
<dbReference type="Gene3D" id="3.40.1010.10">
    <property type="entry name" value="Cobalt-precorrin-4 Transmethylase, Domain 1"/>
    <property type="match status" value="1"/>
</dbReference>
<reference evidence="8 9" key="1">
    <citation type="submission" date="2018-04" db="EMBL/GenBank/DDBJ databases">
        <title>Halococcoides cellulosivorans gen. nov., sp. nov., an extremely halophilic cellulose-utilizing haloarchaeon from hypersaline lakes.</title>
        <authorList>
            <person name="Sorokin D.Y."/>
            <person name="Toshchakov S.V."/>
            <person name="Samarov N.I."/>
            <person name="Korzhenkov A."/>
            <person name="Kublanov I.V."/>
        </authorList>
    </citation>
    <scope>NUCLEOTIDE SEQUENCE [LARGE SCALE GENOMIC DNA]</scope>
    <source>
        <strain evidence="8 9">HArcel1</strain>
    </source>
</reference>
<dbReference type="PANTHER" id="PTHR43182:SF1">
    <property type="entry name" value="COBALT-PRECORRIN-7 C(5)-METHYLTRANSFERASE"/>
    <property type="match status" value="1"/>
</dbReference>
<dbReference type="KEGG" id="harc:HARCEL1_04280"/>
<accession>A0A2R4WZL2</accession>
<dbReference type="SUPFAM" id="SSF53790">
    <property type="entry name" value="Tetrapyrrole methylase"/>
    <property type="match status" value="1"/>
</dbReference>
<dbReference type="RefSeq" id="WP_108381352.1">
    <property type="nucleotide sequence ID" value="NZ_CP028858.1"/>
</dbReference>
<evidence type="ECO:0000256" key="2">
    <source>
        <dbReference type="ARBA" id="ARBA00022573"/>
    </source>
</evidence>
<dbReference type="InterPro" id="IPR012818">
    <property type="entry name" value="CbiE"/>
</dbReference>
<gene>
    <name evidence="8" type="ORF">HARCEL1_04280</name>
</gene>
<name>A0A2R4WZL2_9EURY</name>
<dbReference type="InterPro" id="IPR050714">
    <property type="entry name" value="Cobalamin_biosynth_MTase"/>
</dbReference>
<dbReference type="GeneID" id="36511697"/>
<dbReference type="EMBL" id="CP028858">
    <property type="protein sequence ID" value="AWB26983.1"/>
    <property type="molecule type" value="Genomic_DNA"/>
</dbReference>
<feature type="region of interest" description="Disordered" evidence="6">
    <location>
        <begin position="1"/>
        <end position="22"/>
    </location>
</feature>
<dbReference type="UniPathway" id="UPA00148"/>
<keyword evidence="2" id="KW-0169">Cobalamin biosynthesis</keyword>
<keyword evidence="9" id="KW-1185">Reference proteome</keyword>
<evidence type="ECO:0000256" key="3">
    <source>
        <dbReference type="ARBA" id="ARBA00022603"/>
    </source>
</evidence>
<dbReference type="Proteomes" id="UP000244727">
    <property type="component" value="Chromosome"/>
</dbReference>
<evidence type="ECO:0000256" key="1">
    <source>
        <dbReference type="ARBA" id="ARBA00004953"/>
    </source>
</evidence>
<dbReference type="NCBIfam" id="NF004457">
    <property type="entry name" value="PRK05787.1-5"/>
    <property type="match status" value="1"/>
</dbReference>
<dbReference type="CDD" id="cd11644">
    <property type="entry name" value="Precorrin-6Y-MT"/>
    <property type="match status" value="1"/>
</dbReference>
<feature type="domain" description="Tetrapyrrole methylase" evidence="7">
    <location>
        <begin position="29"/>
        <end position="225"/>
    </location>
</feature>
<evidence type="ECO:0000256" key="6">
    <source>
        <dbReference type="SAM" id="MobiDB-lite"/>
    </source>
</evidence>
<dbReference type="Pfam" id="PF00590">
    <property type="entry name" value="TP_methylase"/>
    <property type="match status" value="1"/>
</dbReference>
<evidence type="ECO:0000256" key="4">
    <source>
        <dbReference type="ARBA" id="ARBA00022679"/>
    </source>
</evidence>
<dbReference type="InterPro" id="IPR035996">
    <property type="entry name" value="4pyrrol_Methylase_sf"/>
</dbReference>
<dbReference type="GO" id="GO:0032259">
    <property type="term" value="P:methylation"/>
    <property type="evidence" value="ECO:0007669"/>
    <property type="project" value="UniProtKB-KW"/>
</dbReference>
<dbReference type="AlphaFoldDB" id="A0A2R4WZL2"/>
<keyword evidence="3 8" id="KW-0489">Methyltransferase</keyword>
<protein>
    <submittedName>
        <fullName evidence="8">Cobalt-precorrin-7 (C(5))-methyltransferase</fullName>
    </submittedName>
</protein>
<keyword evidence="5" id="KW-0949">S-adenosyl-L-methionine</keyword>
<evidence type="ECO:0000259" key="7">
    <source>
        <dbReference type="Pfam" id="PF00590"/>
    </source>
</evidence>
<dbReference type="NCBIfam" id="TIGR02467">
    <property type="entry name" value="CbiE"/>
    <property type="match status" value="1"/>
</dbReference>
<evidence type="ECO:0000313" key="9">
    <source>
        <dbReference type="Proteomes" id="UP000244727"/>
    </source>
</evidence>
<keyword evidence="4 8" id="KW-0808">Transferase</keyword>
<dbReference type="GO" id="GO:0008276">
    <property type="term" value="F:protein methyltransferase activity"/>
    <property type="evidence" value="ECO:0007669"/>
    <property type="project" value="InterPro"/>
</dbReference>
<comment type="pathway">
    <text evidence="1">Cofactor biosynthesis; adenosylcobalamin biosynthesis.</text>
</comment>
<dbReference type="InterPro" id="IPR014777">
    <property type="entry name" value="4pyrrole_Mease_sub1"/>
</dbReference>